<gene>
    <name evidence="2" type="ORF">NITHO_440003</name>
</gene>
<protein>
    <recommendedName>
        <fullName evidence="4">DUF3631 domain-containing protein</fullName>
    </recommendedName>
</protein>
<comment type="caution">
    <text evidence="2">The sequence shown here is derived from an EMBL/GenBank/DDBJ whole genome shotgun (WGS) entry which is preliminary data.</text>
</comment>
<proteinExistence type="predicted"/>
<dbReference type="EMBL" id="CAGS01000379">
    <property type="protein sequence ID" value="CCF85053.1"/>
    <property type="molecule type" value="Genomic_DNA"/>
</dbReference>
<keyword evidence="3" id="KW-1185">Reference proteome</keyword>
<evidence type="ECO:0008006" key="4">
    <source>
        <dbReference type="Google" id="ProtNLM"/>
    </source>
</evidence>
<dbReference type="AlphaFoldDB" id="I4EK41"/>
<evidence type="ECO:0000313" key="2">
    <source>
        <dbReference type="EMBL" id="CCF85053.1"/>
    </source>
</evidence>
<sequence>MSATARELDADIEIVESPHRMSRLLGLLPDGRAYLATWLTIKVTTRETVNDAGEVVPLKAPKIEYRSELAILTREPDGKIKSWGPLNGSSVFPPDWDIRLRYQPSVECLISPAGFKRAMNGEQPNVPALFRRVVDVFDRFLDLSRGIAGQRDLAELLAVFAISTWLGDAYAAFPYLWPNGDKGAGKTKCLSLVARLGYLGQVILAGGTYAALRDLAEYGATLCFDDAENLADPRKSDPDKRALLLAGNRKGATVPVKEPEGKNGWRIRNVSAYCPKVFSAIRLPDPVLSRRTIVLPLVRSADPERANHDIEEDGYWPHDRRLLVDDLWIFGLHHLPTAKRAYGHAGSAELTGPGFEPWRPLLATAAVLEGAGVLGIVGRIRAVATAYQSEKADFEYPDATRLAVIAIAELTDVRTLSDVSDVSTQTPEWRNTNVRFTASSVAARINALAEDEGLVDDDETFTNSRKVGRILDRLRISKQRDPGKKRTRERTISRGDALKLLRAYAPSDVSEPSDTPLHKTSETSENVQTSGNGHGELTRCQVCGHLLPNAAARAIGMHHECAQEYESLLQYEKGA</sequence>
<evidence type="ECO:0000313" key="3">
    <source>
        <dbReference type="Proteomes" id="UP000004221"/>
    </source>
</evidence>
<name>I4EK41_9BACT</name>
<dbReference type="Proteomes" id="UP000004221">
    <property type="component" value="Unassembled WGS sequence"/>
</dbReference>
<dbReference type="RefSeq" id="WP_008479690.1">
    <property type="nucleotide sequence ID" value="NZ_CAGS01000379.1"/>
</dbReference>
<feature type="region of interest" description="Disordered" evidence="1">
    <location>
        <begin position="507"/>
        <end position="533"/>
    </location>
</feature>
<organism evidence="2 3">
    <name type="scientific">Nitrolancea hollandica Lb</name>
    <dbReference type="NCBI Taxonomy" id="1129897"/>
    <lineage>
        <taxon>Bacteria</taxon>
        <taxon>Pseudomonadati</taxon>
        <taxon>Thermomicrobiota</taxon>
        <taxon>Thermomicrobia</taxon>
        <taxon>Sphaerobacterales</taxon>
        <taxon>Sphaerobacterineae</taxon>
        <taxon>Sphaerobacteraceae</taxon>
        <taxon>Nitrolancea</taxon>
    </lineage>
</organism>
<accession>I4EK41</accession>
<evidence type="ECO:0000256" key="1">
    <source>
        <dbReference type="SAM" id="MobiDB-lite"/>
    </source>
</evidence>
<reference evidence="2 3" key="1">
    <citation type="journal article" date="2012" name="ISME J.">
        <title>Nitrification expanded: discovery, physiology and genomics of a nitrite-oxidizing bacterium from the phylum Chloroflexi.</title>
        <authorList>
            <person name="Sorokin D.Y."/>
            <person name="Lucker S."/>
            <person name="Vejmelkova D."/>
            <person name="Kostrikina N.A."/>
            <person name="Kleerebezem R."/>
            <person name="Rijpstra W.I."/>
            <person name="Damste J.S."/>
            <person name="Le Paslier D."/>
            <person name="Muyzer G."/>
            <person name="Wagner M."/>
            <person name="van Loosdrecht M.C."/>
            <person name="Daims H."/>
        </authorList>
    </citation>
    <scope>NUCLEOTIDE SEQUENCE [LARGE SCALE GENOMIC DNA]</scope>
    <source>
        <strain evidence="3">none</strain>
    </source>
</reference>